<dbReference type="RefSeq" id="WP_132485699.1">
    <property type="nucleotide sequence ID" value="NZ_SMKW01000018.1"/>
</dbReference>
<evidence type="ECO:0000256" key="5">
    <source>
        <dbReference type="ARBA" id="ARBA00022723"/>
    </source>
</evidence>
<evidence type="ECO:0000313" key="10">
    <source>
        <dbReference type="EMBL" id="TDD50930.1"/>
    </source>
</evidence>
<sequence>MSGQQSRADQSTFAELGLRARLFAQGALAYLFAKGGDSFARLLHSPWRDDPYPIYAAMRARGPLIRSKLGLLICTTHELCEEVLRDRRFGVLRSDGSYGDPTAAAVDLQLSLLELDPPDHTRIRRLAAPELRPRRMEKYRQRIEDIANELLDEAIARGSFDLVRDYASLLPIRVICDLLGLSQVDADRLGHHGLVVSGSLDGVRSTKQLRQMRESLNELDAMFARLIEQRRADPGDDVVSNLVTALDDDKITSTELVQLCNLLLVAGFETTVSMVGNGANALLNHPEQWDLLRADPSLAPAVVEEALRWDPPVQMTGRIAHEPLELAGRRLRKDTPVLVLLASAGRDPAKHEDPDRFDITREVQGEHLAFSSGSHYCLGAPLARIEGEVAFRCLATRVPDLRRAGPAVRRPTSVVRGLASFPAFPGKTAQRA</sequence>
<comment type="caution">
    <text evidence="10">The sequence shown here is derived from an EMBL/GenBank/DDBJ whole genome shotgun (WGS) entry which is preliminary data.</text>
</comment>
<dbReference type="PROSITE" id="PS00086">
    <property type="entry name" value="CYTOCHROME_P450"/>
    <property type="match status" value="1"/>
</dbReference>
<evidence type="ECO:0000256" key="3">
    <source>
        <dbReference type="ARBA" id="ARBA00022490"/>
    </source>
</evidence>
<dbReference type="EMBL" id="SMKW01000018">
    <property type="protein sequence ID" value="TDD50930.1"/>
    <property type="molecule type" value="Genomic_DNA"/>
</dbReference>
<dbReference type="FunFam" id="1.10.630.10:FF:000018">
    <property type="entry name" value="Cytochrome P450 monooxygenase"/>
    <property type="match status" value="1"/>
</dbReference>
<dbReference type="GO" id="GO:0005737">
    <property type="term" value="C:cytoplasm"/>
    <property type="evidence" value="ECO:0007669"/>
    <property type="project" value="UniProtKB-SubCell"/>
</dbReference>
<keyword evidence="7 9" id="KW-0408">Iron</keyword>
<evidence type="ECO:0000256" key="4">
    <source>
        <dbReference type="ARBA" id="ARBA00022617"/>
    </source>
</evidence>
<dbReference type="InterPro" id="IPR002397">
    <property type="entry name" value="Cyt_P450_B"/>
</dbReference>
<evidence type="ECO:0000313" key="11">
    <source>
        <dbReference type="Proteomes" id="UP000294947"/>
    </source>
</evidence>
<keyword evidence="4 9" id="KW-0349">Heme</keyword>
<accession>A0A4R4Z0Q6</accession>
<dbReference type="SUPFAM" id="SSF48264">
    <property type="entry name" value="Cytochrome P450"/>
    <property type="match status" value="1"/>
</dbReference>
<dbReference type="PRINTS" id="PR00385">
    <property type="entry name" value="P450"/>
</dbReference>
<evidence type="ECO:0000256" key="1">
    <source>
        <dbReference type="ARBA" id="ARBA00004496"/>
    </source>
</evidence>
<gene>
    <name evidence="10" type="ORF">E1288_15700</name>
</gene>
<dbReference type="InterPro" id="IPR036396">
    <property type="entry name" value="Cyt_P450_sf"/>
</dbReference>
<dbReference type="InterPro" id="IPR017972">
    <property type="entry name" value="Cyt_P450_CS"/>
</dbReference>
<dbReference type="OrthoDB" id="142769at2"/>
<organism evidence="10 11">
    <name type="scientific">Saccharopolyspora elongata</name>
    <dbReference type="NCBI Taxonomy" id="2530387"/>
    <lineage>
        <taxon>Bacteria</taxon>
        <taxon>Bacillati</taxon>
        <taxon>Actinomycetota</taxon>
        <taxon>Actinomycetes</taxon>
        <taxon>Pseudonocardiales</taxon>
        <taxon>Pseudonocardiaceae</taxon>
        <taxon>Saccharopolyspora</taxon>
    </lineage>
</organism>
<evidence type="ECO:0000256" key="9">
    <source>
        <dbReference type="RuleBase" id="RU000461"/>
    </source>
</evidence>
<dbReference type="AlphaFoldDB" id="A0A4R4Z0Q6"/>
<evidence type="ECO:0000256" key="6">
    <source>
        <dbReference type="ARBA" id="ARBA00023002"/>
    </source>
</evidence>
<dbReference type="PANTHER" id="PTHR46696">
    <property type="entry name" value="P450, PUTATIVE (EUROFUNG)-RELATED"/>
    <property type="match status" value="1"/>
</dbReference>
<comment type="subcellular location">
    <subcellularLocation>
        <location evidence="1">Cytoplasm</location>
    </subcellularLocation>
</comment>
<name>A0A4R4Z0Q6_9PSEU</name>
<protein>
    <submittedName>
        <fullName evidence="10">Cytochrome P450</fullName>
    </submittedName>
</protein>
<proteinExistence type="inferred from homology"/>
<comment type="similarity">
    <text evidence="2 9">Belongs to the cytochrome P450 family.</text>
</comment>
<dbReference type="GO" id="GO:0016705">
    <property type="term" value="F:oxidoreductase activity, acting on paired donors, with incorporation or reduction of molecular oxygen"/>
    <property type="evidence" value="ECO:0007669"/>
    <property type="project" value="InterPro"/>
</dbReference>
<evidence type="ECO:0000256" key="2">
    <source>
        <dbReference type="ARBA" id="ARBA00010617"/>
    </source>
</evidence>
<keyword evidence="5 9" id="KW-0479">Metal-binding</keyword>
<evidence type="ECO:0000256" key="7">
    <source>
        <dbReference type="ARBA" id="ARBA00023004"/>
    </source>
</evidence>
<keyword evidence="6 9" id="KW-0560">Oxidoreductase</keyword>
<dbReference type="GO" id="GO:0004497">
    <property type="term" value="F:monooxygenase activity"/>
    <property type="evidence" value="ECO:0007669"/>
    <property type="project" value="UniProtKB-KW"/>
</dbReference>
<dbReference type="Proteomes" id="UP000294947">
    <property type="component" value="Unassembled WGS sequence"/>
</dbReference>
<dbReference type="InterPro" id="IPR001128">
    <property type="entry name" value="Cyt_P450"/>
</dbReference>
<keyword evidence="8 9" id="KW-0503">Monooxygenase</keyword>
<keyword evidence="11" id="KW-1185">Reference proteome</keyword>
<dbReference type="PRINTS" id="PR00359">
    <property type="entry name" value="BP450"/>
</dbReference>
<evidence type="ECO:0000256" key="8">
    <source>
        <dbReference type="ARBA" id="ARBA00023033"/>
    </source>
</evidence>
<reference evidence="10 11" key="1">
    <citation type="submission" date="2019-03" db="EMBL/GenBank/DDBJ databases">
        <title>Draft genome sequences of novel Actinobacteria.</title>
        <authorList>
            <person name="Sahin N."/>
            <person name="Ay H."/>
            <person name="Saygin H."/>
        </authorList>
    </citation>
    <scope>NUCLEOTIDE SEQUENCE [LARGE SCALE GENOMIC DNA]</scope>
    <source>
        <strain evidence="10 11">7K502</strain>
    </source>
</reference>
<dbReference type="PANTHER" id="PTHR46696:SF1">
    <property type="entry name" value="CYTOCHROME P450 YJIB-RELATED"/>
    <property type="match status" value="1"/>
</dbReference>
<dbReference type="Gene3D" id="1.10.630.10">
    <property type="entry name" value="Cytochrome P450"/>
    <property type="match status" value="1"/>
</dbReference>
<keyword evidence="3" id="KW-0963">Cytoplasm</keyword>
<dbReference type="GO" id="GO:0020037">
    <property type="term" value="F:heme binding"/>
    <property type="evidence" value="ECO:0007669"/>
    <property type="project" value="InterPro"/>
</dbReference>
<dbReference type="CDD" id="cd20625">
    <property type="entry name" value="CYP164-like"/>
    <property type="match status" value="1"/>
</dbReference>
<dbReference type="Pfam" id="PF00067">
    <property type="entry name" value="p450"/>
    <property type="match status" value="1"/>
</dbReference>
<dbReference type="GO" id="GO:0005506">
    <property type="term" value="F:iron ion binding"/>
    <property type="evidence" value="ECO:0007669"/>
    <property type="project" value="InterPro"/>
</dbReference>